<reference evidence="1 2" key="1">
    <citation type="submission" date="2018-06" db="EMBL/GenBank/DDBJ databases">
        <authorList>
            <consortium name="Pathogen Informatics"/>
            <person name="Doyle S."/>
        </authorList>
    </citation>
    <scope>NUCLEOTIDE SEQUENCE [LARGE SCALE GENOMIC DNA]</scope>
    <source>
        <strain evidence="1 2">NCTC10718</strain>
    </source>
</reference>
<sequence>MPGKPFFGERQVFAGKIKWGLNDGILDSEARRHKDNIYDIVTFFSLLFIFRGMDRPYLSFYVVFFLLTIS</sequence>
<accession>A0A379SDX7</accession>
<evidence type="ECO:0000313" key="2">
    <source>
        <dbReference type="Proteomes" id="UP000254332"/>
    </source>
</evidence>
<dbReference type="EMBL" id="UGWQ01000004">
    <property type="protein sequence ID" value="SUG27802.1"/>
    <property type="molecule type" value="Genomic_DNA"/>
</dbReference>
<protein>
    <submittedName>
        <fullName evidence="1">Uncharacterized protein</fullName>
    </submittedName>
</protein>
<organism evidence="1 2">
    <name type="scientific">Salmonella enterica</name>
    <name type="common">Salmonella choleraesuis</name>
    <dbReference type="NCBI Taxonomy" id="28901"/>
    <lineage>
        <taxon>Bacteria</taxon>
        <taxon>Pseudomonadati</taxon>
        <taxon>Pseudomonadota</taxon>
        <taxon>Gammaproteobacteria</taxon>
        <taxon>Enterobacterales</taxon>
        <taxon>Enterobacteriaceae</taxon>
        <taxon>Salmonella</taxon>
    </lineage>
</organism>
<name>A0A379SDX7_SALER</name>
<gene>
    <name evidence="1" type="ORF">NCTC10718_05132</name>
</gene>
<proteinExistence type="predicted"/>
<evidence type="ECO:0000313" key="1">
    <source>
        <dbReference type="EMBL" id="SUG27802.1"/>
    </source>
</evidence>
<dbReference type="AlphaFoldDB" id="A0A379SDX7"/>
<dbReference type="Proteomes" id="UP000254332">
    <property type="component" value="Unassembled WGS sequence"/>
</dbReference>